<organism evidence="2 3">
    <name type="scientific">Aspergillus thermomutatus</name>
    <name type="common">Neosartorya pseudofischeri</name>
    <dbReference type="NCBI Taxonomy" id="41047"/>
    <lineage>
        <taxon>Eukaryota</taxon>
        <taxon>Fungi</taxon>
        <taxon>Dikarya</taxon>
        <taxon>Ascomycota</taxon>
        <taxon>Pezizomycotina</taxon>
        <taxon>Eurotiomycetes</taxon>
        <taxon>Eurotiomycetidae</taxon>
        <taxon>Eurotiales</taxon>
        <taxon>Aspergillaceae</taxon>
        <taxon>Aspergillus</taxon>
        <taxon>Aspergillus subgen. Fumigati</taxon>
    </lineage>
</organism>
<dbReference type="EMBL" id="NKHU02000071">
    <property type="protein sequence ID" value="RHZ58149.1"/>
    <property type="molecule type" value="Genomic_DNA"/>
</dbReference>
<proteinExistence type="predicted"/>
<dbReference type="Proteomes" id="UP000215305">
    <property type="component" value="Unassembled WGS sequence"/>
</dbReference>
<dbReference type="STRING" id="41047.A0A397H629"/>
<dbReference type="GeneID" id="38129778"/>
<dbReference type="VEuPathDB" id="FungiDB:CDV56_107804"/>
<keyword evidence="3" id="KW-1185">Reference proteome</keyword>
<evidence type="ECO:0000313" key="2">
    <source>
        <dbReference type="EMBL" id="RHZ58149.1"/>
    </source>
</evidence>
<dbReference type="AlphaFoldDB" id="A0A397H629"/>
<evidence type="ECO:0008006" key="4">
    <source>
        <dbReference type="Google" id="ProtNLM"/>
    </source>
</evidence>
<evidence type="ECO:0000256" key="1">
    <source>
        <dbReference type="SAM" id="MobiDB-lite"/>
    </source>
</evidence>
<name>A0A397H629_ASPTH</name>
<accession>A0A397H629</accession>
<protein>
    <recommendedName>
        <fullName evidence="4">SET domain-containing protein</fullName>
    </recommendedName>
</protein>
<feature type="region of interest" description="Disordered" evidence="1">
    <location>
        <begin position="111"/>
        <end position="160"/>
    </location>
</feature>
<reference evidence="2" key="1">
    <citation type="submission" date="2018-08" db="EMBL/GenBank/DDBJ databases">
        <title>Draft genome sequence of azole-resistant Aspergillus thermomutatus (Neosartorya pseudofischeri) strain HMR AF 39, isolated from a human nasal aspirate.</title>
        <authorList>
            <person name="Parent-Michaud M."/>
            <person name="Dufresne P.J."/>
            <person name="Fournier E."/>
            <person name="Martineau C."/>
            <person name="Moreira S."/>
            <person name="Perkins V."/>
            <person name="De Repentigny L."/>
            <person name="Dufresne S.F."/>
        </authorList>
    </citation>
    <scope>NUCLEOTIDE SEQUENCE [LARGE SCALE GENOMIC DNA]</scope>
    <source>
        <strain evidence="2">HMR AF 39</strain>
    </source>
</reference>
<feature type="compositionally biased region" description="Polar residues" evidence="1">
    <location>
        <begin position="124"/>
        <end position="158"/>
    </location>
</feature>
<dbReference type="OrthoDB" id="3531591at2759"/>
<comment type="caution">
    <text evidence="2">The sequence shown here is derived from an EMBL/GenBank/DDBJ whole genome shotgun (WGS) entry which is preliminary data.</text>
</comment>
<dbReference type="RefSeq" id="XP_026615342.1">
    <property type="nucleotide sequence ID" value="XM_026761423.1"/>
</dbReference>
<evidence type="ECO:0000313" key="3">
    <source>
        <dbReference type="Proteomes" id="UP000215305"/>
    </source>
</evidence>
<sequence length="586" mass="65632">MEAAIYALTSEKIDEIFALFGIKKSERIDPLITELSGIDSGKRGLPDVKGLCAPTRKKRRHKATLKGDGTNGEEQISNELAKTKDDLGGRILVTEEAVEANKKCDDQAIASTATPDDLPADEVTVSTSSQIETESQPIPQKPSATSANIKSPGDSSSGVPLVRRLPPWLDSGYASKVVTTVLVNCVRLNTAIGLHGPLTVKVRLTTDPSKVQQYAEGISELEYYQAVEVVKRDHAAVAGRNLQTWFNETVYWDIILKGAKRIEPTTLPRSKGPDDGFTPAEKAATKRLMEDLGYGLSPESQRQQRRLWKSLFDMRRAGISKFLFYRTQEFDSYCKTYPQRAVTSLIDTVTEWERIYKPHFEQLEYLVTRFMKGDIARRSCLRIPPVAARLTVPEQSWNDASNAWFSADEEASFALENEAIAVPPDNLGVAFGGRSILQDERDKSIFMLLAPRDDDQVLSVRSLIPVHEGDFLGVFSGTIRFTPEFEPKWGIPGPRENLWLDYSQVTGTLNQMRVSRIGDLANVQLHWELFSESDASQPRLLWRVSVKALKTIGPMEELIREAPHEDQYFLHQSADYAQRGFINRAL</sequence>
<gene>
    <name evidence="2" type="ORF">CDV56_107804</name>
</gene>